<name>U1QM11_9ACTO</name>
<accession>U1QM11</accession>
<evidence type="ECO:0000313" key="2">
    <source>
        <dbReference type="Proteomes" id="UP000016536"/>
    </source>
</evidence>
<organism evidence="1 2">
    <name type="scientific">Actinomyces johnsonii F0542</name>
    <dbReference type="NCBI Taxonomy" id="1321818"/>
    <lineage>
        <taxon>Bacteria</taxon>
        <taxon>Bacillati</taxon>
        <taxon>Actinomycetota</taxon>
        <taxon>Actinomycetes</taxon>
        <taxon>Actinomycetales</taxon>
        <taxon>Actinomycetaceae</taxon>
        <taxon>Actinomyces</taxon>
    </lineage>
</organism>
<gene>
    <name evidence="1" type="ORF">HMPREF1979_01916</name>
</gene>
<dbReference type="AlphaFoldDB" id="U1QM11"/>
<comment type="caution">
    <text evidence="1">The sequence shown here is derived from an EMBL/GenBank/DDBJ whole genome shotgun (WGS) entry which is preliminary data.</text>
</comment>
<reference evidence="1 2" key="1">
    <citation type="submission" date="2013-08" db="EMBL/GenBank/DDBJ databases">
        <authorList>
            <person name="Weinstock G."/>
            <person name="Sodergren E."/>
            <person name="Wylie T."/>
            <person name="Fulton L."/>
            <person name="Fulton R."/>
            <person name="Fronick C."/>
            <person name="O'Laughlin M."/>
            <person name="Godfrey J."/>
            <person name="Miner T."/>
            <person name="Herter B."/>
            <person name="Appelbaum E."/>
            <person name="Cordes M."/>
            <person name="Lek S."/>
            <person name="Wollam A."/>
            <person name="Pepin K.H."/>
            <person name="Palsikar V.B."/>
            <person name="Mitreva M."/>
            <person name="Wilson R.K."/>
        </authorList>
    </citation>
    <scope>NUCLEOTIDE SEQUENCE [LARGE SCALE GENOMIC DNA]</scope>
    <source>
        <strain evidence="1 2">F0542</strain>
    </source>
</reference>
<proteinExistence type="predicted"/>
<evidence type="ECO:0000313" key="1">
    <source>
        <dbReference type="EMBL" id="ERH23161.1"/>
    </source>
</evidence>
<dbReference type="EMBL" id="AWSE01000107">
    <property type="protein sequence ID" value="ERH23161.1"/>
    <property type="molecule type" value="Genomic_DNA"/>
</dbReference>
<dbReference type="Proteomes" id="UP000016536">
    <property type="component" value="Unassembled WGS sequence"/>
</dbReference>
<keyword evidence="2" id="KW-1185">Reference proteome</keyword>
<sequence>MRIGNCVSHPERTSPADDWGLPPVVCGTTQFSIDRYVPEHGRRGPT</sequence>
<protein>
    <submittedName>
        <fullName evidence="1">Uncharacterized protein</fullName>
    </submittedName>
</protein>
<dbReference type="HOGENOM" id="CLU_3179172_0_0_11"/>